<keyword evidence="1" id="KW-0472">Membrane</keyword>
<evidence type="ECO:0000313" key="3">
    <source>
        <dbReference type="EMBL" id="KKO46348.1"/>
    </source>
</evidence>
<name>A0A0M2VB26_9GAMM</name>
<dbReference type="CDD" id="cd00158">
    <property type="entry name" value="RHOD"/>
    <property type="match status" value="1"/>
</dbReference>
<dbReference type="InterPro" id="IPR036873">
    <property type="entry name" value="Rhodanese-like_dom_sf"/>
</dbReference>
<dbReference type="Proteomes" id="UP000034228">
    <property type="component" value="Unassembled WGS sequence"/>
</dbReference>
<reference evidence="3 4" key="1">
    <citation type="submission" date="2015-03" db="EMBL/GenBank/DDBJ databases">
        <title>Draft genome sequences of two protease-producing strains of Arsukibacterium isolated from two cold and alkaline environments.</title>
        <authorList>
            <person name="Lylloff J.E."/>
            <person name="Skov L.B."/>
            <person name="Jepsen M."/>
            <person name="Hallin P.F."/>
            <person name="Sorensen S.J."/>
            <person name="Stougaard P."/>
            <person name="Glaring M.A."/>
        </authorList>
    </citation>
    <scope>NUCLEOTIDE SEQUENCE [LARGE SCALE GENOMIC DNA]</scope>
    <source>
        <strain evidence="3 4">GCM72</strain>
    </source>
</reference>
<dbReference type="InterPro" id="IPR001763">
    <property type="entry name" value="Rhodanese-like_dom"/>
</dbReference>
<dbReference type="Gene3D" id="3.40.250.10">
    <property type="entry name" value="Rhodanese-like domain"/>
    <property type="match status" value="1"/>
</dbReference>
<keyword evidence="1" id="KW-0812">Transmembrane</keyword>
<dbReference type="PANTHER" id="PTHR43031:SF18">
    <property type="entry name" value="RHODANESE-RELATED SULFURTRANSFERASES"/>
    <property type="match status" value="1"/>
</dbReference>
<proteinExistence type="predicted"/>
<dbReference type="InterPro" id="IPR050229">
    <property type="entry name" value="GlpE_sulfurtransferase"/>
</dbReference>
<feature type="transmembrane region" description="Helical" evidence="1">
    <location>
        <begin position="12"/>
        <end position="30"/>
    </location>
</feature>
<keyword evidence="4" id="KW-1185">Reference proteome</keyword>
<evidence type="ECO:0000256" key="1">
    <source>
        <dbReference type="SAM" id="Phobius"/>
    </source>
</evidence>
<keyword evidence="1" id="KW-1133">Transmembrane helix</keyword>
<comment type="caution">
    <text evidence="3">The sequence shown here is derived from an EMBL/GenBank/DDBJ whole genome shotgun (WGS) entry which is preliminary data.</text>
</comment>
<dbReference type="STRING" id="336831.WG68_06155"/>
<evidence type="ECO:0000313" key="4">
    <source>
        <dbReference type="Proteomes" id="UP000034228"/>
    </source>
</evidence>
<feature type="domain" description="Rhodanese" evidence="2">
    <location>
        <begin position="50"/>
        <end position="141"/>
    </location>
</feature>
<dbReference type="SMART" id="SM00450">
    <property type="entry name" value="RHOD"/>
    <property type="match status" value="1"/>
</dbReference>
<dbReference type="RefSeq" id="WP_046556789.1">
    <property type="nucleotide sequence ID" value="NZ_LAHO01000004.1"/>
</dbReference>
<dbReference type="PANTHER" id="PTHR43031">
    <property type="entry name" value="FAD-DEPENDENT OXIDOREDUCTASE"/>
    <property type="match status" value="1"/>
</dbReference>
<dbReference type="OrthoDB" id="9808735at2"/>
<protein>
    <recommendedName>
        <fullName evidence="2">Rhodanese domain-containing protein</fullName>
    </recommendedName>
</protein>
<dbReference type="SUPFAM" id="SSF52821">
    <property type="entry name" value="Rhodanese/Cell cycle control phosphatase"/>
    <property type="match status" value="1"/>
</dbReference>
<evidence type="ECO:0000259" key="2">
    <source>
        <dbReference type="PROSITE" id="PS50206"/>
    </source>
</evidence>
<dbReference type="Pfam" id="PF00581">
    <property type="entry name" value="Rhodanese"/>
    <property type="match status" value="1"/>
</dbReference>
<gene>
    <name evidence="3" type="ORF">WG68_06155</name>
</gene>
<dbReference type="PATRIC" id="fig|336831.14.peg.2974"/>
<dbReference type="AlphaFoldDB" id="A0A0M2VB26"/>
<dbReference type="PROSITE" id="PS50206">
    <property type="entry name" value="RHODANESE_3"/>
    <property type="match status" value="1"/>
</dbReference>
<dbReference type="EMBL" id="LAHO01000004">
    <property type="protein sequence ID" value="KKO46348.1"/>
    <property type="molecule type" value="Genomic_DNA"/>
</dbReference>
<sequence length="144" mass="15571">MAQYIEFVTNHPLLSLAWVIIVFLIIGGWLKARFSAIKQISPTELTMLVNRQDGVVLDIRSEDDFKKGHIAGARQLSASQITEQKLAGLEKQKDAPIIVVCQAGVSAQKSAAALTKQGFTKVAVLQGGMGAWTSASLPVVKIKR</sequence>
<organism evidence="3 4">
    <name type="scientific">Arsukibacterium ikkense</name>
    <dbReference type="NCBI Taxonomy" id="336831"/>
    <lineage>
        <taxon>Bacteria</taxon>
        <taxon>Pseudomonadati</taxon>
        <taxon>Pseudomonadota</taxon>
        <taxon>Gammaproteobacteria</taxon>
        <taxon>Chromatiales</taxon>
        <taxon>Chromatiaceae</taxon>
        <taxon>Arsukibacterium</taxon>
    </lineage>
</organism>
<accession>A0A0M2VB26</accession>